<dbReference type="Proteomes" id="UP000736164">
    <property type="component" value="Unassembled WGS sequence"/>
</dbReference>
<dbReference type="InterPro" id="IPR014722">
    <property type="entry name" value="Rib_uL2_dom2"/>
</dbReference>
<dbReference type="InterPro" id="IPR045166">
    <property type="entry name" value="Spp2-like"/>
</dbReference>
<feature type="region of interest" description="Disordered" evidence="6">
    <location>
        <begin position="308"/>
        <end position="345"/>
    </location>
</feature>
<dbReference type="PANTHER" id="PTHR15818:SF2">
    <property type="entry name" value="G-PATCH DOMAIN AND KOW MOTIFS-CONTAINING PROTEIN"/>
    <property type="match status" value="1"/>
</dbReference>
<dbReference type="InterPro" id="IPR008991">
    <property type="entry name" value="Translation_prot_SH3-like_sf"/>
</dbReference>
<dbReference type="InterPro" id="IPR041993">
    <property type="entry name" value="GPKOW_KOW1"/>
</dbReference>
<dbReference type="GO" id="GO:0000398">
    <property type="term" value="P:mRNA splicing, via spliceosome"/>
    <property type="evidence" value="ECO:0007669"/>
    <property type="project" value="UniProtKB-UniRule"/>
</dbReference>
<dbReference type="GO" id="GO:0005681">
    <property type="term" value="C:spliceosomal complex"/>
    <property type="evidence" value="ECO:0007669"/>
    <property type="project" value="TreeGrafter"/>
</dbReference>
<accession>A0A8J7T6M7</accession>
<evidence type="ECO:0000256" key="4">
    <source>
        <dbReference type="ARBA" id="ARBA00023242"/>
    </source>
</evidence>
<name>A0A8J7T6M7_ATRSP</name>
<dbReference type="InterPro" id="IPR041994">
    <property type="entry name" value="GPKOW_KOW2"/>
</dbReference>
<dbReference type="InterPro" id="IPR000467">
    <property type="entry name" value="G_patch_dom"/>
</dbReference>
<evidence type="ECO:0000256" key="1">
    <source>
        <dbReference type="ARBA" id="ARBA00004123"/>
    </source>
</evidence>
<sequence>MADPDKLRSDAGEKHGEVGHGSKKKEAAAAGPVSFGFSKTVSKFRVQSSAEKVEEKDYLTGVEGKELKSTRPVEKPKELVIPLIHKNRWYKGEGASRTASETCPQPPREEDAVESQAVKELIEESQRQQELWKNGGAADLNLSIPLLMQNKVPEGYEDGDKIQVDLRPESDEILWRGEHASGQEGAGIESSAHCLRSPYCSTEADYDNVPVEAYGMAMLKGMGWKQGQGIGRTFKQLIFGVTGPPAGLRSCLSSQLHLGEVRTRISLRRDDACLWLLPSVVPLACDFMPRFPAWRDVKPIEHQLRPKGLGLGADRSAISDLDPSRPSRPPKPGEERAEEEPRELVTGACVLVETGPHKDLYGKVEGVDPDNARVMVKLAIGGKTVTISQYSLHLVGRKEYDKYSRDLSRLGKAHKEKERAEEAARRSNGQDGAEGRGTDRESREPEARAGREHDRGKDREKEQRKRKHRDSSRDREKPHPPPPGALSWLQRDLRVRFIDKKFKEGKYYNSKMIIEDVLTPESCVCRTDEGRLLEDVKQTMLETIVPKSESDSIMVVLGKHRGQVGHILQRDKEKCRALVQLERYEEQVFKLDYDAICHYVGGTDV</sequence>
<evidence type="ECO:0000313" key="8">
    <source>
        <dbReference type="EMBL" id="MBN3312502.1"/>
    </source>
</evidence>
<comment type="function">
    <text evidence="5">RNA-binding protein involved in pre-mRNA splicing.</text>
</comment>
<evidence type="ECO:0000256" key="3">
    <source>
        <dbReference type="ARBA" id="ARBA00022737"/>
    </source>
</evidence>
<proteinExistence type="inferred from homology"/>
<keyword evidence="5" id="KW-0508">mRNA splicing</keyword>
<keyword evidence="9" id="KW-1185">Reference proteome</keyword>
<feature type="compositionally biased region" description="Basic and acidic residues" evidence="6">
    <location>
        <begin position="433"/>
        <end position="463"/>
    </location>
</feature>
<gene>
    <name evidence="8" type="primary">Gpkow</name>
    <name evidence="8" type="ORF">GTO95_0009506</name>
</gene>
<protein>
    <recommendedName>
        <fullName evidence="5">G-patch domain and KOW motifs-containing protein</fullName>
    </recommendedName>
</protein>
<dbReference type="SUPFAM" id="SSF50104">
    <property type="entry name" value="Translation proteins SH3-like domain"/>
    <property type="match status" value="1"/>
</dbReference>
<feature type="compositionally biased region" description="Basic and acidic residues" evidence="6">
    <location>
        <begin position="1"/>
        <end position="27"/>
    </location>
</feature>
<dbReference type="CDD" id="cd13152">
    <property type="entry name" value="KOW_GPKOW_A"/>
    <property type="match status" value="1"/>
</dbReference>
<dbReference type="PANTHER" id="PTHR15818">
    <property type="entry name" value="G PATCH AND KOW-CONTAINING"/>
    <property type="match status" value="1"/>
</dbReference>
<evidence type="ECO:0000256" key="6">
    <source>
        <dbReference type="SAM" id="MobiDB-lite"/>
    </source>
</evidence>
<feature type="domain" description="G-patch" evidence="7">
    <location>
        <begin position="211"/>
        <end position="244"/>
    </location>
</feature>
<organism evidence="8 9">
    <name type="scientific">Atractosteus spatula</name>
    <name type="common">Alligator gar</name>
    <name type="synonym">Lepisosteus spatula</name>
    <dbReference type="NCBI Taxonomy" id="7917"/>
    <lineage>
        <taxon>Eukaryota</taxon>
        <taxon>Metazoa</taxon>
        <taxon>Chordata</taxon>
        <taxon>Craniata</taxon>
        <taxon>Vertebrata</taxon>
        <taxon>Euteleostomi</taxon>
        <taxon>Actinopterygii</taxon>
        <taxon>Neopterygii</taxon>
        <taxon>Holostei</taxon>
        <taxon>Semionotiformes</taxon>
        <taxon>Lepisosteidae</taxon>
        <taxon>Atractosteus</taxon>
    </lineage>
</organism>
<comment type="similarity">
    <text evidence="2 5">Belongs to the MOS2 family.</text>
</comment>
<dbReference type="EMBL" id="JAAWVO010005753">
    <property type="protein sequence ID" value="MBN3312502.1"/>
    <property type="molecule type" value="Genomic_DNA"/>
</dbReference>
<dbReference type="SMART" id="SM00739">
    <property type="entry name" value="KOW"/>
    <property type="match status" value="2"/>
</dbReference>
<feature type="region of interest" description="Disordered" evidence="6">
    <location>
        <begin position="1"/>
        <end position="32"/>
    </location>
</feature>
<comment type="caution">
    <text evidence="8">The sequence shown here is derived from an EMBL/GenBank/DDBJ whole genome shotgun (WGS) entry which is preliminary data.</text>
</comment>
<reference evidence="8" key="1">
    <citation type="journal article" date="2021" name="Cell">
        <title>Tracing the genetic footprints of vertebrate landing in non-teleost ray-finned fishes.</title>
        <authorList>
            <person name="Bi X."/>
            <person name="Wang K."/>
            <person name="Yang L."/>
            <person name="Pan H."/>
            <person name="Jiang H."/>
            <person name="Wei Q."/>
            <person name="Fang M."/>
            <person name="Yu H."/>
            <person name="Zhu C."/>
            <person name="Cai Y."/>
            <person name="He Y."/>
            <person name="Gan X."/>
            <person name="Zeng H."/>
            <person name="Yu D."/>
            <person name="Zhu Y."/>
            <person name="Jiang H."/>
            <person name="Qiu Q."/>
            <person name="Yang H."/>
            <person name="Zhang Y.E."/>
            <person name="Wang W."/>
            <person name="Zhu M."/>
            <person name="He S."/>
            <person name="Zhang G."/>
        </authorList>
    </citation>
    <scope>NUCLEOTIDE SEQUENCE</scope>
    <source>
        <strain evidence="8">Allg_001</strain>
    </source>
</reference>
<feature type="non-terminal residue" evidence="8">
    <location>
        <position position="605"/>
    </location>
</feature>
<feature type="compositionally biased region" description="Basic and acidic residues" evidence="6">
    <location>
        <begin position="410"/>
        <end position="425"/>
    </location>
</feature>
<dbReference type="InterPro" id="IPR026822">
    <property type="entry name" value="Spp2/MOS2_G-patch"/>
</dbReference>
<dbReference type="AlphaFoldDB" id="A0A8J7T6M7"/>
<dbReference type="Gene3D" id="2.30.30.140">
    <property type="match status" value="1"/>
</dbReference>
<feature type="non-terminal residue" evidence="8">
    <location>
        <position position="1"/>
    </location>
</feature>
<feature type="region of interest" description="Disordered" evidence="6">
    <location>
        <begin position="410"/>
        <end position="488"/>
    </location>
</feature>
<dbReference type="GO" id="GO:0003676">
    <property type="term" value="F:nucleic acid binding"/>
    <property type="evidence" value="ECO:0007669"/>
    <property type="project" value="InterPro"/>
</dbReference>
<keyword evidence="3" id="KW-0677">Repeat</keyword>
<dbReference type="Gene3D" id="2.30.30.30">
    <property type="match status" value="2"/>
</dbReference>
<evidence type="ECO:0000259" key="7">
    <source>
        <dbReference type="PROSITE" id="PS50174"/>
    </source>
</evidence>
<dbReference type="PROSITE" id="PS50174">
    <property type="entry name" value="G_PATCH"/>
    <property type="match status" value="1"/>
</dbReference>
<dbReference type="CDD" id="cd13153">
    <property type="entry name" value="KOW_GPKOW_B"/>
    <property type="match status" value="1"/>
</dbReference>
<dbReference type="Pfam" id="PF25088">
    <property type="entry name" value="GPKOW_C"/>
    <property type="match status" value="1"/>
</dbReference>
<keyword evidence="5" id="KW-0507">mRNA processing</keyword>
<keyword evidence="4 5" id="KW-0539">Nucleus</keyword>
<evidence type="ECO:0000256" key="2">
    <source>
        <dbReference type="ARBA" id="ARBA00010966"/>
    </source>
</evidence>
<comment type="subcellular location">
    <subcellularLocation>
        <location evidence="1 5">Nucleus</location>
    </subcellularLocation>
</comment>
<evidence type="ECO:0000313" key="9">
    <source>
        <dbReference type="Proteomes" id="UP000736164"/>
    </source>
</evidence>
<evidence type="ECO:0000256" key="5">
    <source>
        <dbReference type="RuleBase" id="RU369096"/>
    </source>
</evidence>
<dbReference type="InterPro" id="IPR005824">
    <property type="entry name" value="KOW"/>
</dbReference>
<dbReference type="Pfam" id="PF12656">
    <property type="entry name" value="G-patch_2"/>
    <property type="match status" value="1"/>
</dbReference>